<dbReference type="STRING" id="234267.Acid_6664"/>
<gene>
    <name evidence="7" type="ordered locus">Acid_6664</name>
</gene>
<feature type="transmembrane region" description="Helical" evidence="5">
    <location>
        <begin position="375"/>
        <end position="396"/>
    </location>
</feature>
<organism evidence="7">
    <name type="scientific">Solibacter usitatus (strain Ellin6076)</name>
    <dbReference type="NCBI Taxonomy" id="234267"/>
    <lineage>
        <taxon>Bacteria</taxon>
        <taxon>Pseudomonadati</taxon>
        <taxon>Acidobacteriota</taxon>
        <taxon>Terriglobia</taxon>
        <taxon>Bryobacterales</taxon>
        <taxon>Solibacteraceae</taxon>
        <taxon>Candidatus Solibacter</taxon>
    </lineage>
</organism>
<protein>
    <submittedName>
        <fullName evidence="7">Major facilitator superfamily MFS_1</fullName>
    </submittedName>
</protein>
<feature type="transmembrane region" description="Helical" evidence="5">
    <location>
        <begin position="80"/>
        <end position="99"/>
    </location>
</feature>
<dbReference type="GO" id="GO:0016020">
    <property type="term" value="C:membrane"/>
    <property type="evidence" value="ECO:0007669"/>
    <property type="project" value="UniProtKB-SubCell"/>
</dbReference>
<feature type="transmembrane region" description="Helical" evidence="5">
    <location>
        <begin position="169"/>
        <end position="189"/>
    </location>
</feature>
<feature type="transmembrane region" description="Helical" evidence="5">
    <location>
        <begin position="313"/>
        <end position="334"/>
    </location>
</feature>
<evidence type="ECO:0000256" key="4">
    <source>
        <dbReference type="ARBA" id="ARBA00023136"/>
    </source>
</evidence>
<dbReference type="InterPro" id="IPR011701">
    <property type="entry name" value="MFS"/>
</dbReference>
<feature type="transmembrane region" description="Helical" evidence="5">
    <location>
        <begin position="255"/>
        <end position="277"/>
    </location>
</feature>
<dbReference type="EMBL" id="CP000473">
    <property type="protein sequence ID" value="ABJ87586.1"/>
    <property type="molecule type" value="Genomic_DNA"/>
</dbReference>
<dbReference type="PIRSF" id="PIRSF002808">
    <property type="entry name" value="Hexose_phosphate_transp"/>
    <property type="match status" value="1"/>
</dbReference>
<dbReference type="eggNOG" id="COG2271">
    <property type="taxonomic scope" value="Bacteria"/>
</dbReference>
<feature type="transmembrane region" description="Helical" evidence="5">
    <location>
        <begin position="50"/>
        <end position="68"/>
    </location>
</feature>
<proteinExistence type="predicted"/>
<dbReference type="Gene3D" id="1.20.1250.20">
    <property type="entry name" value="MFS general substrate transporter like domains"/>
    <property type="match status" value="2"/>
</dbReference>
<dbReference type="InterPro" id="IPR000849">
    <property type="entry name" value="Sugar_P_transporter"/>
</dbReference>
<evidence type="ECO:0000313" key="7">
    <source>
        <dbReference type="EMBL" id="ABJ87586.1"/>
    </source>
</evidence>
<dbReference type="PROSITE" id="PS50850">
    <property type="entry name" value="MFS"/>
    <property type="match status" value="1"/>
</dbReference>
<keyword evidence="2 5" id="KW-0812">Transmembrane</keyword>
<accession>Q01RY4</accession>
<dbReference type="OrthoDB" id="9794076at2"/>
<feature type="transmembrane region" description="Helical" evidence="5">
    <location>
        <begin position="142"/>
        <end position="163"/>
    </location>
</feature>
<dbReference type="HOGENOM" id="CLU_001265_5_1_0"/>
<evidence type="ECO:0000259" key="6">
    <source>
        <dbReference type="PROSITE" id="PS50850"/>
    </source>
</evidence>
<dbReference type="InterPro" id="IPR036259">
    <property type="entry name" value="MFS_trans_sf"/>
</dbReference>
<dbReference type="Pfam" id="PF07690">
    <property type="entry name" value="MFS_1"/>
    <property type="match status" value="1"/>
</dbReference>
<dbReference type="GO" id="GO:0015134">
    <property type="term" value="F:hexuronate transmembrane transporter activity"/>
    <property type="evidence" value="ECO:0007669"/>
    <property type="project" value="TreeGrafter"/>
</dbReference>
<dbReference type="SUPFAM" id="SSF103473">
    <property type="entry name" value="MFS general substrate transporter"/>
    <property type="match status" value="1"/>
</dbReference>
<dbReference type="PANTHER" id="PTHR11662">
    <property type="entry name" value="SOLUTE CARRIER FAMILY 17"/>
    <property type="match status" value="1"/>
</dbReference>
<dbReference type="KEGG" id="sus:Acid_6664"/>
<evidence type="ECO:0000256" key="5">
    <source>
        <dbReference type="SAM" id="Phobius"/>
    </source>
</evidence>
<comment type="subcellular location">
    <subcellularLocation>
        <location evidence="1">Membrane</location>
        <topology evidence="1">Multi-pass membrane protein</topology>
    </subcellularLocation>
</comment>
<dbReference type="InParanoid" id="Q01RY4"/>
<feature type="transmembrane region" description="Helical" evidence="5">
    <location>
        <begin position="289"/>
        <end position="307"/>
    </location>
</feature>
<dbReference type="PANTHER" id="PTHR11662:SF285">
    <property type="entry name" value="HEXURONATE TRANSPORTER"/>
    <property type="match status" value="1"/>
</dbReference>
<feature type="transmembrane region" description="Helical" evidence="5">
    <location>
        <begin position="346"/>
        <end position="369"/>
    </location>
</feature>
<dbReference type="CDD" id="cd17319">
    <property type="entry name" value="MFS_ExuT_GudP_like"/>
    <property type="match status" value="1"/>
</dbReference>
<sequence length="405" mass="44401">MTEAEAAPSPLRWKMISLAFFATVINYLDRQTLSVAAPILREQFHMTNEDYSRVVSAFLFAYTIMNGLSGPMIDRLGTRLGYGLCVAWWSIAAALHAFARGTLSLGIFRFLLGIGEAGNWPGAVKVVAEWFPEKERALAAGLFNSGSAVGAILAPPIVAYLIINIGWQAAFGFVGLAGLIWLAFWFTMYRTPKALPGAPPEIVVPVRQLLNNRFVWAFTFSKIFMDPVWYFYIFWFPEYLKNVRGFDLAKIGKFAWIPFMVAGFGNILGGWLSGLLLKRGYSVTVARKGSVTFFAALMTSAIPAVLVSEAWMAIAFVSIAMLGYTGSLANMLSFPADVFPKSAVGSVYGIASMGSGFGGMLFTLITGYVVQHYSYTPVFFGFGIMPLICATILWTLMGPLRPARL</sequence>
<keyword evidence="4 5" id="KW-0472">Membrane</keyword>
<reference evidence="7" key="1">
    <citation type="submission" date="2006-10" db="EMBL/GenBank/DDBJ databases">
        <title>Complete sequence of Solibacter usitatus Ellin6076.</title>
        <authorList>
            <consortium name="US DOE Joint Genome Institute"/>
            <person name="Copeland A."/>
            <person name="Lucas S."/>
            <person name="Lapidus A."/>
            <person name="Barry K."/>
            <person name="Detter J.C."/>
            <person name="Glavina del Rio T."/>
            <person name="Hammon N."/>
            <person name="Israni S."/>
            <person name="Dalin E."/>
            <person name="Tice H."/>
            <person name="Pitluck S."/>
            <person name="Thompson L.S."/>
            <person name="Brettin T."/>
            <person name="Bruce D."/>
            <person name="Han C."/>
            <person name="Tapia R."/>
            <person name="Gilna P."/>
            <person name="Schmutz J."/>
            <person name="Larimer F."/>
            <person name="Land M."/>
            <person name="Hauser L."/>
            <person name="Kyrpides N."/>
            <person name="Mikhailova N."/>
            <person name="Janssen P.H."/>
            <person name="Kuske C.R."/>
            <person name="Richardson P."/>
        </authorList>
    </citation>
    <scope>NUCLEOTIDE SEQUENCE</scope>
    <source>
        <strain evidence="7">Ellin6076</strain>
    </source>
</reference>
<dbReference type="InterPro" id="IPR020846">
    <property type="entry name" value="MFS_dom"/>
</dbReference>
<evidence type="ECO:0000256" key="2">
    <source>
        <dbReference type="ARBA" id="ARBA00022692"/>
    </source>
</evidence>
<feature type="domain" description="Major facilitator superfamily (MFS) profile" evidence="6">
    <location>
        <begin position="15"/>
        <end position="401"/>
    </location>
</feature>
<keyword evidence="3 5" id="KW-1133">Transmembrane helix</keyword>
<evidence type="ECO:0000256" key="3">
    <source>
        <dbReference type="ARBA" id="ARBA00022989"/>
    </source>
</evidence>
<feature type="transmembrane region" description="Helical" evidence="5">
    <location>
        <begin position="214"/>
        <end position="235"/>
    </location>
</feature>
<dbReference type="InterPro" id="IPR050382">
    <property type="entry name" value="MFS_Na/Anion_cotransporter"/>
</dbReference>
<dbReference type="AlphaFoldDB" id="Q01RY4"/>
<name>Q01RY4_SOLUE</name>
<evidence type="ECO:0000256" key="1">
    <source>
        <dbReference type="ARBA" id="ARBA00004141"/>
    </source>
</evidence>